<comment type="subcellular location">
    <subcellularLocation>
        <location evidence="1">Cytoplasm</location>
    </subcellularLocation>
</comment>
<dbReference type="InterPro" id="IPR051185">
    <property type="entry name" value="ASPM"/>
</dbReference>
<dbReference type="GO" id="GO:0005737">
    <property type="term" value="C:cytoplasm"/>
    <property type="evidence" value="ECO:0007669"/>
    <property type="project" value="UniProtKB-SubCell"/>
</dbReference>
<dbReference type="GO" id="GO:0005516">
    <property type="term" value="F:calmodulin binding"/>
    <property type="evidence" value="ECO:0007669"/>
    <property type="project" value="UniProtKB-KW"/>
</dbReference>
<dbReference type="GO" id="GO:0051295">
    <property type="term" value="P:establishment of meiotic spindle localization"/>
    <property type="evidence" value="ECO:0007669"/>
    <property type="project" value="TreeGrafter"/>
</dbReference>
<comment type="caution">
    <text evidence="5">The sequence shown here is derived from an EMBL/GenBank/DDBJ whole genome shotgun (WGS) entry which is preliminary data.</text>
</comment>
<dbReference type="Proteomes" id="UP001457282">
    <property type="component" value="Unassembled WGS sequence"/>
</dbReference>
<keyword evidence="3" id="KW-0112">Calmodulin-binding</keyword>
<evidence type="ECO:0000313" key="6">
    <source>
        <dbReference type="Proteomes" id="UP001457282"/>
    </source>
</evidence>
<dbReference type="SUPFAM" id="SSF47576">
    <property type="entry name" value="Calponin-homology domain, CH-domain"/>
    <property type="match status" value="1"/>
</dbReference>
<proteinExistence type="predicted"/>
<dbReference type="InterPro" id="IPR036872">
    <property type="entry name" value="CH_dom_sf"/>
</dbReference>
<feature type="region of interest" description="Disordered" evidence="4">
    <location>
        <begin position="1"/>
        <end position="28"/>
    </location>
</feature>
<evidence type="ECO:0008006" key="7">
    <source>
        <dbReference type="Google" id="ProtNLM"/>
    </source>
</evidence>
<accession>A0AAW1XSG5</accession>
<evidence type="ECO:0000256" key="4">
    <source>
        <dbReference type="SAM" id="MobiDB-lite"/>
    </source>
</evidence>
<evidence type="ECO:0000313" key="5">
    <source>
        <dbReference type="EMBL" id="KAK9939025.1"/>
    </source>
</evidence>
<sequence>MEGAEPPPCPSPSPSPYKPHPTFFKLQNPKTPLPNLQFPVPLSPILHCLQTEPAYLFVISPPAISRSVQLRPDQGHRARAVTVLSQVDEDHIQTLRKGKGKRDSGSGIEVRVDAAWRDPKRQRDSESAVAFSSSKYLKLQSSLKLLCSFDDLTQRMRLYMSLGSCKGANKCSWGFHRPVCYEVLGNVILKRFLLLLVLILDRAKSQSSLSLKYGIEGVDGGSPLFFTVHSGIKSSHHDFLSSDIMLGEGNISAHLVILGYKDLINSVRSAIQLLQDDSSILMKMAVPSDTHKSHLANCGTALQYLRQAGVVLHDDGMMIMEDDIADGDKELTISLLWNTFVHLQLPLLVKKTTLADEICKIRGNMDSFINVDSPPLNML</sequence>
<dbReference type="GO" id="GO:0007051">
    <property type="term" value="P:spindle organization"/>
    <property type="evidence" value="ECO:0007669"/>
    <property type="project" value="TreeGrafter"/>
</dbReference>
<protein>
    <recommendedName>
        <fullName evidence="7">Calponin-homology (CH) domain-containing protein</fullName>
    </recommendedName>
</protein>
<keyword evidence="2" id="KW-0963">Cytoplasm</keyword>
<organism evidence="5 6">
    <name type="scientific">Rubus argutus</name>
    <name type="common">Southern blackberry</name>
    <dbReference type="NCBI Taxonomy" id="59490"/>
    <lineage>
        <taxon>Eukaryota</taxon>
        <taxon>Viridiplantae</taxon>
        <taxon>Streptophyta</taxon>
        <taxon>Embryophyta</taxon>
        <taxon>Tracheophyta</taxon>
        <taxon>Spermatophyta</taxon>
        <taxon>Magnoliopsida</taxon>
        <taxon>eudicotyledons</taxon>
        <taxon>Gunneridae</taxon>
        <taxon>Pentapetalae</taxon>
        <taxon>rosids</taxon>
        <taxon>fabids</taxon>
        <taxon>Rosales</taxon>
        <taxon>Rosaceae</taxon>
        <taxon>Rosoideae</taxon>
        <taxon>Rosoideae incertae sedis</taxon>
        <taxon>Rubus</taxon>
    </lineage>
</organism>
<keyword evidence="6" id="KW-1185">Reference proteome</keyword>
<dbReference type="PANTHER" id="PTHR22706">
    <property type="entry name" value="ASSEMBLY FACTOR FOR SPINDLE MICROTUBULES"/>
    <property type="match status" value="1"/>
</dbReference>
<dbReference type="GO" id="GO:0000922">
    <property type="term" value="C:spindle pole"/>
    <property type="evidence" value="ECO:0007669"/>
    <property type="project" value="TreeGrafter"/>
</dbReference>
<dbReference type="GO" id="GO:0000278">
    <property type="term" value="P:mitotic cell cycle"/>
    <property type="evidence" value="ECO:0007669"/>
    <property type="project" value="TreeGrafter"/>
</dbReference>
<dbReference type="PANTHER" id="PTHR22706:SF1">
    <property type="entry name" value="ASSEMBLY FACTOR FOR SPINDLE MICROTUBULES"/>
    <property type="match status" value="1"/>
</dbReference>
<dbReference type="Gene3D" id="1.10.418.10">
    <property type="entry name" value="Calponin-like domain"/>
    <property type="match status" value="1"/>
</dbReference>
<gene>
    <name evidence="5" type="ORF">M0R45_015734</name>
</gene>
<evidence type="ECO:0000256" key="1">
    <source>
        <dbReference type="ARBA" id="ARBA00004496"/>
    </source>
</evidence>
<dbReference type="EMBL" id="JBEDUW010000003">
    <property type="protein sequence ID" value="KAK9939025.1"/>
    <property type="molecule type" value="Genomic_DNA"/>
</dbReference>
<reference evidence="5 6" key="1">
    <citation type="journal article" date="2023" name="G3 (Bethesda)">
        <title>A chromosome-length genome assembly and annotation of blackberry (Rubus argutus, cv. 'Hillquist').</title>
        <authorList>
            <person name="Bruna T."/>
            <person name="Aryal R."/>
            <person name="Dudchenko O."/>
            <person name="Sargent D.J."/>
            <person name="Mead D."/>
            <person name="Buti M."/>
            <person name="Cavallini A."/>
            <person name="Hytonen T."/>
            <person name="Andres J."/>
            <person name="Pham M."/>
            <person name="Weisz D."/>
            <person name="Mascagni F."/>
            <person name="Usai G."/>
            <person name="Natali L."/>
            <person name="Bassil N."/>
            <person name="Fernandez G.E."/>
            <person name="Lomsadze A."/>
            <person name="Armour M."/>
            <person name="Olukolu B."/>
            <person name="Poorten T."/>
            <person name="Britton C."/>
            <person name="Davik J."/>
            <person name="Ashrafi H."/>
            <person name="Aiden E.L."/>
            <person name="Borodovsky M."/>
            <person name="Worthington M."/>
        </authorList>
    </citation>
    <scope>NUCLEOTIDE SEQUENCE [LARGE SCALE GENOMIC DNA]</scope>
    <source>
        <strain evidence="5">PI 553951</strain>
    </source>
</reference>
<dbReference type="AlphaFoldDB" id="A0AAW1XSG5"/>
<name>A0AAW1XSG5_RUBAR</name>
<feature type="compositionally biased region" description="Pro residues" evidence="4">
    <location>
        <begin position="1"/>
        <end position="19"/>
    </location>
</feature>
<evidence type="ECO:0000256" key="3">
    <source>
        <dbReference type="ARBA" id="ARBA00022860"/>
    </source>
</evidence>
<evidence type="ECO:0000256" key="2">
    <source>
        <dbReference type="ARBA" id="ARBA00022490"/>
    </source>
</evidence>